<dbReference type="NCBIfam" id="TIGR02532">
    <property type="entry name" value="IV_pilin_GFxxxE"/>
    <property type="match status" value="1"/>
</dbReference>
<accession>A0A4Q9R5S3</accession>
<dbReference type="InterPro" id="IPR045584">
    <property type="entry name" value="Pilin-like"/>
</dbReference>
<dbReference type="PROSITE" id="PS00409">
    <property type="entry name" value="PROKAR_NTER_METHYL"/>
    <property type="match status" value="1"/>
</dbReference>
<reference evidence="1 2" key="1">
    <citation type="submission" date="2018-06" db="EMBL/GenBank/DDBJ databases">
        <title>Three novel Pseudomonas species isolated from symptomatic oak.</title>
        <authorList>
            <person name="Bueno-Gonzalez V."/>
            <person name="Brady C."/>
        </authorList>
    </citation>
    <scope>NUCLEOTIDE SEQUENCE [LARGE SCALE GENOMIC DNA]</scope>
    <source>
        <strain evidence="1 2">P6B</strain>
    </source>
</reference>
<dbReference type="InterPro" id="IPR012902">
    <property type="entry name" value="N_methyl_site"/>
</dbReference>
<dbReference type="Proteomes" id="UP000293172">
    <property type="component" value="Unassembled WGS sequence"/>
</dbReference>
<dbReference type="RefSeq" id="WP_131197567.1">
    <property type="nucleotide sequence ID" value="NZ_QJUL01000006.1"/>
</dbReference>
<proteinExistence type="predicted"/>
<organism evidence="1 2">
    <name type="scientific">Phytopseudomonas dryadis</name>
    <dbReference type="NCBI Taxonomy" id="2487520"/>
    <lineage>
        <taxon>Bacteria</taxon>
        <taxon>Pseudomonadati</taxon>
        <taxon>Pseudomonadota</taxon>
        <taxon>Gammaproteobacteria</taxon>
        <taxon>Pseudomonadales</taxon>
        <taxon>Pseudomonadaceae</taxon>
        <taxon>Phytopseudomonas</taxon>
    </lineage>
</organism>
<name>A0A4Q9R5S3_9GAMM</name>
<evidence type="ECO:0000313" key="1">
    <source>
        <dbReference type="EMBL" id="TBU95897.1"/>
    </source>
</evidence>
<gene>
    <name evidence="1" type="ORF">DNK44_06095</name>
</gene>
<comment type="caution">
    <text evidence="1">The sequence shown here is derived from an EMBL/GenBank/DDBJ whole genome shotgun (WGS) entry which is preliminary data.</text>
</comment>
<evidence type="ECO:0000313" key="2">
    <source>
        <dbReference type="Proteomes" id="UP000293172"/>
    </source>
</evidence>
<dbReference type="Pfam" id="PF07963">
    <property type="entry name" value="N_methyl"/>
    <property type="match status" value="1"/>
</dbReference>
<dbReference type="SUPFAM" id="SSF54523">
    <property type="entry name" value="Pili subunits"/>
    <property type="match status" value="1"/>
</dbReference>
<dbReference type="AlphaFoldDB" id="A0A4Q9R5S3"/>
<sequence length="148" mass="15630">MRGFTLIELMITLAVLALLMFVGLPLTNAWVNGAQQQTAASLLREGIGRAKAQALRNPRNVQDISQPAALLCRSGQVLKIPDGDACTDTASWTAQLPAEPAVKLGSDSSDLVCVAFNSRGLPIASGDCEKSDIKITVSSQDDILVPLL</sequence>
<dbReference type="EMBL" id="QJUL01000006">
    <property type="protein sequence ID" value="TBU95897.1"/>
    <property type="molecule type" value="Genomic_DNA"/>
</dbReference>
<dbReference type="Gene3D" id="3.30.700.10">
    <property type="entry name" value="Glycoprotein, Type 4 Pilin"/>
    <property type="match status" value="1"/>
</dbReference>
<protein>
    <submittedName>
        <fullName evidence="1">Prepilin-type cleavage/methylation domain-containing protein</fullName>
    </submittedName>
</protein>
<dbReference type="OrthoDB" id="6880381at2"/>